<dbReference type="OMA" id="FCPVKSW"/>
<proteinExistence type="predicted"/>
<protein>
    <submittedName>
        <fullName evidence="1">Uncharacterized protein</fullName>
    </submittedName>
</protein>
<dbReference type="Proteomes" id="UP000264800">
    <property type="component" value="Unplaced"/>
</dbReference>
<evidence type="ECO:0000313" key="2">
    <source>
        <dbReference type="Proteomes" id="UP000264800"/>
    </source>
</evidence>
<sequence length="152" mass="16820">MEAIISAAETGFTGSLVGSTAYIGTITGFRLRLTMFLVSMPRQQRSALLQCEPPHWYLRPTASWTSCSCSHTAPNLSSLSAPGFAPPSAGSSRTFRDRTRSSTCCFSRRLDSNTCRNRRRQQLVNLVDPPLFIQVRAPPAGGQPKPLQWDRF</sequence>
<dbReference type="AlphaFoldDB" id="A0A3Q3F9N1"/>
<reference evidence="1" key="2">
    <citation type="submission" date="2025-09" db="UniProtKB">
        <authorList>
            <consortium name="Ensembl"/>
        </authorList>
    </citation>
    <scope>IDENTIFICATION</scope>
</reference>
<reference evidence="1" key="1">
    <citation type="submission" date="2025-08" db="UniProtKB">
        <authorList>
            <consortium name="Ensembl"/>
        </authorList>
    </citation>
    <scope>IDENTIFICATION</scope>
</reference>
<keyword evidence="2" id="KW-1185">Reference proteome</keyword>
<name>A0A3Q3F9N1_KRYMA</name>
<dbReference type="Ensembl" id="ENSKMAT00000010304.1">
    <property type="protein sequence ID" value="ENSKMAP00000010142.1"/>
    <property type="gene ID" value="ENSKMAG00000007618.1"/>
</dbReference>
<organism evidence="1 2">
    <name type="scientific">Kryptolebias marmoratus</name>
    <name type="common">Mangrove killifish</name>
    <name type="synonym">Rivulus marmoratus</name>
    <dbReference type="NCBI Taxonomy" id="37003"/>
    <lineage>
        <taxon>Eukaryota</taxon>
        <taxon>Metazoa</taxon>
        <taxon>Chordata</taxon>
        <taxon>Craniata</taxon>
        <taxon>Vertebrata</taxon>
        <taxon>Euteleostomi</taxon>
        <taxon>Actinopterygii</taxon>
        <taxon>Neopterygii</taxon>
        <taxon>Teleostei</taxon>
        <taxon>Neoteleostei</taxon>
        <taxon>Acanthomorphata</taxon>
        <taxon>Ovalentaria</taxon>
        <taxon>Atherinomorphae</taxon>
        <taxon>Cyprinodontiformes</taxon>
        <taxon>Rivulidae</taxon>
        <taxon>Kryptolebias</taxon>
    </lineage>
</organism>
<accession>A0A3Q3F9N1</accession>
<dbReference type="GeneTree" id="ENSGT00390000001858"/>
<evidence type="ECO:0000313" key="1">
    <source>
        <dbReference type="Ensembl" id="ENSKMAP00000010142.1"/>
    </source>
</evidence>